<dbReference type="RefSeq" id="WP_086106519.1">
    <property type="nucleotide sequence ID" value="NZ_NEKB01000003.1"/>
</dbReference>
<proteinExistence type="predicted"/>
<accession>A0A1Y2SVG4</accession>
<organism evidence="1 2">
    <name type="scientific">Alloscardovia macacae</name>
    <dbReference type="NCBI Taxonomy" id="1160091"/>
    <lineage>
        <taxon>Bacteria</taxon>
        <taxon>Bacillati</taxon>
        <taxon>Actinomycetota</taxon>
        <taxon>Actinomycetes</taxon>
        <taxon>Bifidobacteriales</taxon>
        <taxon>Bifidobacteriaceae</taxon>
        <taxon>Alloscardovia</taxon>
    </lineage>
</organism>
<name>A0A1Y2SVG4_9BIFI</name>
<dbReference type="OrthoDB" id="3233860at2"/>
<comment type="caution">
    <text evidence="1">The sequence shown here is derived from an EMBL/GenBank/DDBJ whole genome shotgun (WGS) entry which is preliminary data.</text>
</comment>
<dbReference type="AlphaFoldDB" id="A0A1Y2SVG4"/>
<dbReference type="STRING" id="1160091.B9T39_03880"/>
<reference evidence="1 2" key="1">
    <citation type="submission" date="2017-04" db="EMBL/GenBank/DDBJ databases">
        <title>Draft genome sequences of Alloscardovia macacae UMA81211 and UMA81212 isolated from the feces of a rhesus macaque (Macaca mulatta).</title>
        <authorList>
            <person name="Albert K."/>
            <person name="Sela D.A."/>
        </authorList>
    </citation>
    <scope>NUCLEOTIDE SEQUENCE [LARGE SCALE GENOMIC DNA]</scope>
    <source>
        <strain evidence="1 2">UMA81212</strain>
    </source>
</reference>
<dbReference type="EMBL" id="NEKC01000007">
    <property type="protein sequence ID" value="OTA29267.1"/>
    <property type="molecule type" value="Genomic_DNA"/>
</dbReference>
<evidence type="ECO:0000313" key="1">
    <source>
        <dbReference type="EMBL" id="OTA29267.1"/>
    </source>
</evidence>
<protein>
    <submittedName>
        <fullName evidence="1">Uncharacterized protein</fullName>
    </submittedName>
</protein>
<evidence type="ECO:0000313" key="2">
    <source>
        <dbReference type="Proteomes" id="UP000243540"/>
    </source>
</evidence>
<sequence length="164" mass="19034">MKRGKKEYEQAELFAGEFEALDDELQAPQWVRELTRPGNPMRAVCRECQCGQLLIEARLKPVWGKYNAVLVHGMRDLTTSILLHRQLDELRGLVLYSTLGNYKRDGWYLEHHDCLLAPVGEDYMEHTLLAPQDASRSAFWEDMPADGTAEDVEEFEKIWRSHEL</sequence>
<dbReference type="Proteomes" id="UP000243540">
    <property type="component" value="Unassembled WGS sequence"/>
</dbReference>
<gene>
    <name evidence="1" type="ORF">B9T39_03880</name>
</gene>